<reference evidence="1" key="1">
    <citation type="submission" date="2021-03" db="EMBL/GenBank/DDBJ databases">
        <title>Evolutionary innovations through gain and loss of genes in the ectomycorrhizal Boletales.</title>
        <authorList>
            <person name="Wu G."/>
            <person name="Miyauchi S."/>
            <person name="Morin E."/>
            <person name="Yang Z.-L."/>
            <person name="Xu J."/>
            <person name="Martin F.M."/>
        </authorList>
    </citation>
    <scope>NUCLEOTIDE SEQUENCE</scope>
    <source>
        <strain evidence="1">BR01</strain>
    </source>
</reference>
<dbReference type="EMBL" id="JAGFBS010000001">
    <property type="protein sequence ID" value="KAG6381722.1"/>
    <property type="molecule type" value="Genomic_DNA"/>
</dbReference>
<keyword evidence="2" id="KW-1185">Reference proteome</keyword>
<dbReference type="Proteomes" id="UP000683000">
    <property type="component" value="Unassembled WGS sequence"/>
</dbReference>
<name>A0A8I2Z2Z0_9AGAM</name>
<accession>A0A8I2Z2Z0</accession>
<evidence type="ECO:0000313" key="2">
    <source>
        <dbReference type="Proteomes" id="UP000683000"/>
    </source>
</evidence>
<protein>
    <submittedName>
        <fullName evidence="1">Uncharacterized protein</fullName>
    </submittedName>
</protein>
<proteinExistence type="predicted"/>
<dbReference type="OrthoDB" id="10020554at2759"/>
<sequence length="75" mass="8207">MFGTTVAPIGPAFLGACLPEMQYVSYLPTVHTLMHLVRALVAVTTVWSGLSYVFSKDAVRVISETRKRQPPSQSP</sequence>
<organism evidence="1 2">
    <name type="scientific">Boletus reticuloceps</name>
    <dbReference type="NCBI Taxonomy" id="495285"/>
    <lineage>
        <taxon>Eukaryota</taxon>
        <taxon>Fungi</taxon>
        <taxon>Dikarya</taxon>
        <taxon>Basidiomycota</taxon>
        <taxon>Agaricomycotina</taxon>
        <taxon>Agaricomycetes</taxon>
        <taxon>Agaricomycetidae</taxon>
        <taxon>Boletales</taxon>
        <taxon>Boletineae</taxon>
        <taxon>Boletaceae</taxon>
        <taxon>Boletoideae</taxon>
        <taxon>Boletus</taxon>
    </lineage>
</organism>
<evidence type="ECO:0000313" key="1">
    <source>
        <dbReference type="EMBL" id="KAG6381722.1"/>
    </source>
</evidence>
<dbReference type="AlphaFoldDB" id="A0A8I2Z2Z0"/>
<gene>
    <name evidence="1" type="ORF">JVT61DRAFT_326</name>
</gene>
<comment type="caution">
    <text evidence="1">The sequence shown here is derived from an EMBL/GenBank/DDBJ whole genome shotgun (WGS) entry which is preliminary data.</text>
</comment>